<sequence length="255" mass="29573">MLSREKCILAIRKWEKARANYNEIKSLITPSAAFNFNQKDCQWLKENNENSKFHTYIGVYEDRLILIVAPLNKNGKEKELPSYLYSELTSLTQEIVITETDTITIKKRTVLSENLEITKYSEETDYPTYNEPTITERASVKDIEKWKNECLDWFFYESNKSRGKNIFRTFSVPFSDISRKDGQANEVIAFFGFIKSSIYQTQLPILVFVAINGETKSAEIIRSQNTNGTVETNTQDMARPCPPLCKDDMDYMLLD</sequence>
<dbReference type="AlphaFoldDB" id="A0A1X7I0P3"/>
<name>A0A1X7I0P3_9BACT</name>
<dbReference type="STRING" id="1028.SAMN05661096_00088"/>
<gene>
    <name evidence="1" type="ORF">SAMN05661096_00088</name>
</gene>
<dbReference type="RefSeq" id="WP_085515115.1">
    <property type="nucleotide sequence ID" value="NZ_FXAW01000001.1"/>
</dbReference>
<keyword evidence="2" id="KW-1185">Reference proteome</keyword>
<dbReference type="EMBL" id="FXAW01000001">
    <property type="protein sequence ID" value="SMG07885.1"/>
    <property type="molecule type" value="Genomic_DNA"/>
</dbReference>
<reference evidence="2" key="1">
    <citation type="submission" date="2017-04" db="EMBL/GenBank/DDBJ databases">
        <authorList>
            <person name="Varghese N."/>
            <person name="Submissions S."/>
        </authorList>
    </citation>
    <scope>NUCLEOTIDE SEQUENCE [LARGE SCALE GENOMIC DNA]</scope>
    <source>
        <strain evidence="2">DSM 4125</strain>
    </source>
</reference>
<evidence type="ECO:0000313" key="2">
    <source>
        <dbReference type="Proteomes" id="UP000193804"/>
    </source>
</evidence>
<evidence type="ECO:0000313" key="1">
    <source>
        <dbReference type="EMBL" id="SMG07885.1"/>
    </source>
</evidence>
<proteinExistence type="predicted"/>
<organism evidence="1 2">
    <name type="scientific">Marivirga sericea</name>
    <dbReference type="NCBI Taxonomy" id="1028"/>
    <lineage>
        <taxon>Bacteria</taxon>
        <taxon>Pseudomonadati</taxon>
        <taxon>Bacteroidota</taxon>
        <taxon>Cytophagia</taxon>
        <taxon>Cytophagales</taxon>
        <taxon>Marivirgaceae</taxon>
        <taxon>Marivirga</taxon>
    </lineage>
</organism>
<accession>A0A1X7I0P3</accession>
<protein>
    <submittedName>
        <fullName evidence="1">Uncharacterized protein</fullName>
    </submittedName>
</protein>
<dbReference type="OrthoDB" id="714053at2"/>
<dbReference type="Proteomes" id="UP000193804">
    <property type="component" value="Unassembled WGS sequence"/>
</dbReference>